<comment type="caution">
    <text evidence="2">The sequence shown here is derived from an EMBL/GenBank/DDBJ whole genome shotgun (WGS) entry which is preliminary data.</text>
</comment>
<protein>
    <recommendedName>
        <fullName evidence="3">DNA-binding protein</fullName>
    </recommendedName>
</protein>
<accession>A0A644V9J9</accession>
<keyword evidence="1" id="KW-0472">Membrane</keyword>
<evidence type="ECO:0000256" key="1">
    <source>
        <dbReference type="SAM" id="Phobius"/>
    </source>
</evidence>
<organism evidence="2">
    <name type="scientific">bioreactor metagenome</name>
    <dbReference type="NCBI Taxonomy" id="1076179"/>
    <lineage>
        <taxon>unclassified sequences</taxon>
        <taxon>metagenomes</taxon>
        <taxon>ecological metagenomes</taxon>
    </lineage>
</organism>
<sequence length="169" mass="18653">MHNISKTLILMVLITFCIVGTVNAENITDINKLVNNMNAFDGKVVTIEGEPIGEAMNRGTYSWINVNDGTNALGIWLPSSEAERITTFGDYKHKGDTVRISGIFLKNSPEHGGDVEIDCSSLEIIKKGHTVDEEITNVKIITATLLFSLAFMLTYAYFHVVQKTKNASE</sequence>
<gene>
    <name evidence="2" type="ORF">SDC9_34042</name>
</gene>
<keyword evidence="1" id="KW-1133">Transmembrane helix</keyword>
<evidence type="ECO:0000313" key="2">
    <source>
        <dbReference type="EMBL" id="MPL88029.1"/>
    </source>
</evidence>
<proteinExistence type="predicted"/>
<dbReference type="Gene3D" id="2.40.50.140">
    <property type="entry name" value="Nucleic acid-binding proteins"/>
    <property type="match status" value="1"/>
</dbReference>
<name>A0A644V9J9_9ZZZZ</name>
<keyword evidence="1" id="KW-0812">Transmembrane</keyword>
<evidence type="ECO:0008006" key="3">
    <source>
        <dbReference type="Google" id="ProtNLM"/>
    </source>
</evidence>
<dbReference type="InterPro" id="IPR012340">
    <property type="entry name" value="NA-bd_OB-fold"/>
</dbReference>
<dbReference type="EMBL" id="VSSQ01000249">
    <property type="protein sequence ID" value="MPL88029.1"/>
    <property type="molecule type" value="Genomic_DNA"/>
</dbReference>
<feature type="transmembrane region" description="Helical" evidence="1">
    <location>
        <begin position="140"/>
        <end position="158"/>
    </location>
</feature>
<reference evidence="2" key="1">
    <citation type="submission" date="2019-08" db="EMBL/GenBank/DDBJ databases">
        <authorList>
            <person name="Kucharzyk K."/>
            <person name="Murdoch R.W."/>
            <person name="Higgins S."/>
            <person name="Loffler F."/>
        </authorList>
    </citation>
    <scope>NUCLEOTIDE SEQUENCE</scope>
</reference>
<dbReference type="AlphaFoldDB" id="A0A644V9J9"/>